<dbReference type="AlphaFoldDB" id="A0AAD4K0K1"/>
<keyword evidence="2" id="KW-1185">Reference proteome</keyword>
<dbReference type="PANTHER" id="PTHR20898:SF1">
    <property type="entry name" value="MD-2-RELATED LIPID-RECOGNITION DOMAIN-CONTAINING PROTEIN"/>
    <property type="match status" value="1"/>
</dbReference>
<evidence type="ECO:0000313" key="1">
    <source>
        <dbReference type="EMBL" id="KAH8371086.1"/>
    </source>
</evidence>
<accession>A0AAD4K0K1</accession>
<name>A0AAD4K0K1_9MUSC</name>
<reference evidence="1" key="1">
    <citation type="journal article" date="2021" name="Mol. Ecol. Resour.">
        <title>Phylogenomic analyses of the genus Drosophila reveals genomic signals of climate adaptation.</title>
        <authorList>
            <person name="Li F."/>
            <person name="Rane R.V."/>
            <person name="Luria V."/>
            <person name="Xiong Z."/>
            <person name="Chen J."/>
            <person name="Li Z."/>
            <person name="Catullo R.A."/>
            <person name="Griffin P.C."/>
            <person name="Schiffer M."/>
            <person name="Pearce S."/>
            <person name="Lee S.F."/>
            <person name="McElroy K."/>
            <person name="Stocker A."/>
            <person name="Shirriffs J."/>
            <person name="Cockerell F."/>
            <person name="Coppin C."/>
            <person name="Sgro C.M."/>
            <person name="Karger A."/>
            <person name="Cain J.W."/>
            <person name="Weber J.A."/>
            <person name="Santpere G."/>
            <person name="Kirschner M.W."/>
            <person name="Hoffmann A.A."/>
            <person name="Oakeshott J.G."/>
            <person name="Zhang G."/>
        </authorList>
    </citation>
    <scope>NUCLEOTIDE SEQUENCE</scope>
    <source>
        <strain evidence="1">BGI-SZ-2011g</strain>
    </source>
</reference>
<proteinExistence type="predicted"/>
<sequence length="153" mass="17467">VIVRGKVRVILESLETESDHDFVEYFRPVSNSSTLHTFRVVKLASSFSLSIVMRAIKSQRVMYKISNMDGCVFVNNPMINKALAPTYQTLVVNNTFFKCPIQPKVYFLKNVSKAFIVPAMHPVGRYQLTVSVKMSQSPAPFVMQVVWKYKVLK</sequence>
<evidence type="ECO:0000313" key="2">
    <source>
        <dbReference type="Proteomes" id="UP001200034"/>
    </source>
</evidence>
<organism evidence="1 2">
    <name type="scientific">Drosophila rubida</name>
    <dbReference type="NCBI Taxonomy" id="30044"/>
    <lineage>
        <taxon>Eukaryota</taxon>
        <taxon>Metazoa</taxon>
        <taxon>Ecdysozoa</taxon>
        <taxon>Arthropoda</taxon>
        <taxon>Hexapoda</taxon>
        <taxon>Insecta</taxon>
        <taxon>Pterygota</taxon>
        <taxon>Neoptera</taxon>
        <taxon>Endopterygota</taxon>
        <taxon>Diptera</taxon>
        <taxon>Brachycera</taxon>
        <taxon>Muscomorpha</taxon>
        <taxon>Ephydroidea</taxon>
        <taxon>Drosophilidae</taxon>
        <taxon>Drosophila</taxon>
    </lineage>
</organism>
<dbReference type="EMBL" id="JAJJHW010002585">
    <property type="protein sequence ID" value="KAH8371086.1"/>
    <property type="molecule type" value="Genomic_DNA"/>
</dbReference>
<comment type="caution">
    <text evidence="1">The sequence shown here is derived from an EMBL/GenBank/DDBJ whole genome shotgun (WGS) entry which is preliminary data.</text>
</comment>
<dbReference type="Proteomes" id="UP001200034">
    <property type="component" value="Unassembled WGS sequence"/>
</dbReference>
<gene>
    <name evidence="1" type="ORF">KR093_006188</name>
</gene>
<feature type="non-terminal residue" evidence="1">
    <location>
        <position position="1"/>
    </location>
</feature>
<dbReference type="Pfam" id="PF06477">
    <property type="entry name" value="DUF1091"/>
    <property type="match status" value="1"/>
</dbReference>
<protein>
    <submittedName>
        <fullName evidence="1">Uncharacterized protein</fullName>
    </submittedName>
</protein>
<dbReference type="InterPro" id="IPR010512">
    <property type="entry name" value="DUF1091"/>
</dbReference>
<dbReference type="PANTHER" id="PTHR20898">
    <property type="entry name" value="DAEDALUS ON 3-RELATED-RELATED"/>
    <property type="match status" value="1"/>
</dbReference>